<evidence type="ECO:0000313" key="2">
    <source>
        <dbReference type="EMBL" id="MCK7610609.1"/>
    </source>
</evidence>
<dbReference type="Pfam" id="PF11695">
    <property type="entry name" value="DUF3291"/>
    <property type="match status" value="1"/>
</dbReference>
<organism evidence="2 3">
    <name type="scientific">Roseibium sediminicola</name>
    <dbReference type="NCBI Taxonomy" id="2933272"/>
    <lineage>
        <taxon>Bacteria</taxon>
        <taxon>Pseudomonadati</taxon>
        <taxon>Pseudomonadota</taxon>
        <taxon>Alphaproteobacteria</taxon>
        <taxon>Hyphomicrobiales</taxon>
        <taxon>Stappiaceae</taxon>
        <taxon>Roseibium</taxon>
    </lineage>
</organism>
<sequence length="188" mass="21438">MSGHWLAIYAFGQFRTRADHPDVDIFHSEEPRVWAAMERAEGFIARSGYEDEPGPESWGEQVYPKYWRDNGDGWAPSIISLWQDLECALAAVYKGPHAEILREGPKFMQEDTDYPAYVLWWVPENHQPDWEEAVERFELLGDTGPTADAFTFKAAFDPAGRPVTARGDVARQIAERNRLRAEAPKAVQ</sequence>
<gene>
    <name evidence="2" type="ORF">M0H32_00435</name>
</gene>
<protein>
    <submittedName>
        <fullName evidence="2">DUF3291 domain-containing protein</fullName>
    </submittedName>
</protein>
<evidence type="ECO:0000313" key="3">
    <source>
        <dbReference type="Proteomes" id="UP001431221"/>
    </source>
</evidence>
<evidence type="ECO:0000259" key="1">
    <source>
        <dbReference type="Pfam" id="PF11695"/>
    </source>
</evidence>
<dbReference type="InterPro" id="IPR021708">
    <property type="entry name" value="DUF3291"/>
</dbReference>
<accession>A0ABT0GMG9</accession>
<proteinExistence type="predicted"/>
<dbReference type="Proteomes" id="UP001431221">
    <property type="component" value="Unassembled WGS sequence"/>
</dbReference>
<feature type="domain" description="DUF3291" evidence="1">
    <location>
        <begin position="6"/>
        <end position="154"/>
    </location>
</feature>
<reference evidence="2" key="1">
    <citation type="submission" date="2022-04" db="EMBL/GenBank/DDBJ databases">
        <title>Roseibium sp. CAU 1639 isolated from mud.</title>
        <authorList>
            <person name="Kim W."/>
        </authorList>
    </citation>
    <scope>NUCLEOTIDE SEQUENCE</scope>
    <source>
        <strain evidence="2">CAU 1639</strain>
    </source>
</reference>
<keyword evidence="3" id="KW-1185">Reference proteome</keyword>
<comment type="caution">
    <text evidence="2">The sequence shown here is derived from an EMBL/GenBank/DDBJ whole genome shotgun (WGS) entry which is preliminary data.</text>
</comment>
<name>A0ABT0GMG9_9HYPH</name>
<dbReference type="RefSeq" id="WP_248149352.1">
    <property type="nucleotide sequence ID" value="NZ_JALNMJ010000001.1"/>
</dbReference>
<dbReference type="EMBL" id="JALNMJ010000001">
    <property type="protein sequence ID" value="MCK7610609.1"/>
    <property type="molecule type" value="Genomic_DNA"/>
</dbReference>